<organism evidence="1 2">
    <name type="scientific">Quillaja saponaria</name>
    <name type="common">Soap bark tree</name>
    <dbReference type="NCBI Taxonomy" id="32244"/>
    <lineage>
        <taxon>Eukaryota</taxon>
        <taxon>Viridiplantae</taxon>
        <taxon>Streptophyta</taxon>
        <taxon>Embryophyta</taxon>
        <taxon>Tracheophyta</taxon>
        <taxon>Spermatophyta</taxon>
        <taxon>Magnoliopsida</taxon>
        <taxon>eudicotyledons</taxon>
        <taxon>Gunneridae</taxon>
        <taxon>Pentapetalae</taxon>
        <taxon>rosids</taxon>
        <taxon>fabids</taxon>
        <taxon>Fabales</taxon>
        <taxon>Quillajaceae</taxon>
        <taxon>Quillaja</taxon>
    </lineage>
</organism>
<dbReference type="PANTHER" id="PTHR31728:SF5">
    <property type="entry name" value="OS07G0540200 PROTEIN"/>
    <property type="match status" value="1"/>
</dbReference>
<dbReference type="PANTHER" id="PTHR31728">
    <property type="entry name" value="ABRAXAS FAMILY MEMBER"/>
    <property type="match status" value="1"/>
</dbReference>
<dbReference type="PRINTS" id="PR02051">
    <property type="entry name" value="PROTEINF175"/>
</dbReference>
<dbReference type="Proteomes" id="UP001163823">
    <property type="component" value="Chromosome 11"/>
</dbReference>
<dbReference type="Pfam" id="PF21125">
    <property type="entry name" value="MPN_2A_DUB_like"/>
    <property type="match status" value="1"/>
</dbReference>
<accession>A0AAD7L2I3</accession>
<dbReference type="AlphaFoldDB" id="A0AAD7L2I3"/>
<dbReference type="InterPro" id="IPR023241">
    <property type="entry name" value="FAM175_plant"/>
</dbReference>
<gene>
    <name evidence="1" type="ORF">O6P43_026289</name>
</gene>
<proteinExistence type="predicted"/>
<dbReference type="CDD" id="cd23656">
    <property type="entry name" value="Abraxas_plant"/>
    <property type="match status" value="1"/>
</dbReference>
<dbReference type="KEGG" id="qsa:O6P43_026289"/>
<dbReference type="GO" id="GO:0031593">
    <property type="term" value="F:polyubiquitin modification-dependent protein binding"/>
    <property type="evidence" value="ECO:0007669"/>
    <property type="project" value="TreeGrafter"/>
</dbReference>
<keyword evidence="2" id="KW-1185">Reference proteome</keyword>
<name>A0AAD7L2I3_QUISA</name>
<protein>
    <submittedName>
        <fullName evidence="1">BRCA1-A complex subunit Abraxas</fullName>
    </submittedName>
</protein>
<dbReference type="GO" id="GO:0005634">
    <property type="term" value="C:nucleus"/>
    <property type="evidence" value="ECO:0007669"/>
    <property type="project" value="TreeGrafter"/>
</dbReference>
<reference evidence="1" key="1">
    <citation type="journal article" date="2023" name="Science">
        <title>Elucidation of the pathway for biosynthesis of saponin adjuvants from the soapbark tree.</title>
        <authorList>
            <person name="Reed J."/>
            <person name="Orme A."/>
            <person name="El-Demerdash A."/>
            <person name="Owen C."/>
            <person name="Martin L.B.B."/>
            <person name="Misra R.C."/>
            <person name="Kikuchi S."/>
            <person name="Rejzek M."/>
            <person name="Martin A.C."/>
            <person name="Harkess A."/>
            <person name="Leebens-Mack J."/>
            <person name="Louveau T."/>
            <person name="Stephenson M.J."/>
            <person name="Osbourn A."/>
        </authorList>
    </citation>
    <scope>NUCLEOTIDE SEQUENCE</scope>
    <source>
        <strain evidence="1">S10</strain>
    </source>
</reference>
<dbReference type="InterPro" id="IPR023238">
    <property type="entry name" value="FAM175"/>
</dbReference>
<evidence type="ECO:0000313" key="1">
    <source>
        <dbReference type="EMBL" id="KAJ7950048.1"/>
    </source>
</evidence>
<evidence type="ECO:0000313" key="2">
    <source>
        <dbReference type="Proteomes" id="UP001163823"/>
    </source>
</evidence>
<sequence length="316" mass="34945">MDDLPLQKIAISGPIFASMIQRFSTSHGAVDGLLFGDVTQIKASTLSDESSSSTDSDSSTLVATITGFFCSGTINSFYDSTGRIEFGSLRRVLSDEGLTGNSSLIGWFSGRRNTQLRPSMREFSVTVSLSSKTNLSFPIKNALHPIKSTPFLFLLFASPPVDQTIHTHEYRAYQFRTASESFEPKSVDIVNIGPAFRGLYSSFSPNSPFPSLTYELRGSPMKEDKEEKSLNHIKQVAKDQKELDMSAEGFEVGRLSRLMGSEATDYTTGLEGLYNKMLVKIENLARLVENSSVKVLEQENYNRKLKHKISRSAGSE</sequence>
<dbReference type="PRINTS" id="PR02054">
    <property type="entry name" value="FAM175PLANT"/>
</dbReference>
<dbReference type="EMBL" id="JARAOO010000011">
    <property type="protein sequence ID" value="KAJ7950048.1"/>
    <property type="molecule type" value="Genomic_DNA"/>
</dbReference>
<comment type="caution">
    <text evidence="1">The sequence shown here is derived from an EMBL/GenBank/DDBJ whole genome shotgun (WGS) entry which is preliminary data.</text>
</comment>